<dbReference type="EMBL" id="WBOT01000001">
    <property type="protein sequence ID" value="KAB2335545.1"/>
    <property type="molecule type" value="Genomic_DNA"/>
</dbReference>
<gene>
    <name evidence="2" type="ORF">F7732_02945</name>
</gene>
<keyword evidence="1" id="KW-0175">Coiled coil</keyword>
<reference evidence="2 3" key="1">
    <citation type="journal article" date="2014" name="Arch. Microbiol.">
        <title>Bacillus mesophilum sp. nov., strain IITR-54T, a novel 4-chlorobiphenyl dechlorinating bacterium.</title>
        <authorList>
            <person name="Manickam N."/>
            <person name="Singh N.K."/>
            <person name="Bajaj A."/>
            <person name="Kumar R.M."/>
            <person name="Kaur G."/>
            <person name="Kaur N."/>
            <person name="Bala M."/>
            <person name="Kumar A."/>
            <person name="Mayilraj S."/>
        </authorList>
    </citation>
    <scope>NUCLEOTIDE SEQUENCE [LARGE SCALE GENOMIC DNA]</scope>
    <source>
        <strain evidence="2 3">IITR-54</strain>
    </source>
</reference>
<dbReference type="InterPro" id="IPR007391">
    <property type="entry name" value="Vancomycin_resist_VanW"/>
</dbReference>
<name>A0A7V7UX91_9BACI</name>
<dbReference type="PANTHER" id="PTHR35788">
    <property type="entry name" value="EXPORTED PROTEIN-RELATED"/>
    <property type="match status" value="1"/>
</dbReference>
<comment type="caution">
    <text evidence="2">The sequence shown here is derived from an EMBL/GenBank/DDBJ whole genome shotgun (WGS) entry which is preliminary data.</text>
</comment>
<organism evidence="2 3">
    <name type="scientific">Bacillus mesophilum</name>
    <dbReference type="NCBI Taxonomy" id="1071718"/>
    <lineage>
        <taxon>Bacteria</taxon>
        <taxon>Bacillati</taxon>
        <taxon>Bacillota</taxon>
        <taxon>Bacilli</taxon>
        <taxon>Bacillales</taxon>
        <taxon>Bacillaceae</taxon>
        <taxon>Bacillus</taxon>
    </lineage>
</organism>
<feature type="coiled-coil region" evidence="1">
    <location>
        <begin position="35"/>
        <end position="69"/>
    </location>
</feature>
<dbReference type="AlphaFoldDB" id="A0A7V7UX91"/>
<evidence type="ECO:0000313" key="2">
    <source>
        <dbReference type="EMBL" id="KAB2335545.1"/>
    </source>
</evidence>
<dbReference type="InterPro" id="IPR052913">
    <property type="entry name" value="Glycopeptide_resist_protein"/>
</dbReference>
<protein>
    <recommendedName>
        <fullName evidence="4">VanW family protein</fullName>
    </recommendedName>
</protein>
<dbReference type="Pfam" id="PF04294">
    <property type="entry name" value="VanW"/>
    <property type="match status" value="1"/>
</dbReference>
<sequence>MYTGGNMKQKWSFYSLFAVLGLIILSGCSGQEPREEELKKEIVQLEEKIEELERAAQPKSEQKEELETEAEKTLHISIIDPKTEKEIRVIDPEELGYSENQESYVNELKKWAKDLARGTDEKSGYDQRMVPDKMGADGQIIKGTPRVILEEEELVDRILAASEKGGEVELPLYTTASGYAEEDASKLNEVVIASYTTHFNSNVAGRTKNIKLSTDAIHQVIVGKDDIFSFNTTVGPSDEAHGYQPAEEAVNGKLVMGIGGGICQTSSTLFNAVDQLAVEYVEKHNHSVTVGYVPVGRDATVSYGGLDFRFQNTAGAPFLIHTVMENGQLTVEIRTAKQYESILKKQV</sequence>
<dbReference type="OrthoDB" id="9813301at2"/>
<dbReference type="Proteomes" id="UP000441354">
    <property type="component" value="Unassembled WGS sequence"/>
</dbReference>
<keyword evidence="3" id="KW-1185">Reference proteome</keyword>
<evidence type="ECO:0000256" key="1">
    <source>
        <dbReference type="SAM" id="Coils"/>
    </source>
</evidence>
<dbReference type="PANTHER" id="PTHR35788:SF1">
    <property type="entry name" value="EXPORTED PROTEIN"/>
    <property type="match status" value="1"/>
</dbReference>
<evidence type="ECO:0008006" key="4">
    <source>
        <dbReference type="Google" id="ProtNLM"/>
    </source>
</evidence>
<accession>A0A7V7UX91</accession>
<evidence type="ECO:0000313" key="3">
    <source>
        <dbReference type="Proteomes" id="UP000441354"/>
    </source>
</evidence>
<proteinExistence type="predicted"/>